<feature type="domain" description="DUF5983" evidence="1">
    <location>
        <begin position="9"/>
        <end position="91"/>
    </location>
</feature>
<geneLocation type="plasmid" evidence="3">
    <name>penh92</name>
</geneLocation>
<dbReference type="EMBL" id="CP017759">
    <property type="protein sequence ID" value="AQV99440.1"/>
    <property type="molecule type" value="Genomic_DNA"/>
</dbReference>
<dbReference type="KEGG" id="cuh:BJN34_36820"/>
<evidence type="ECO:0000313" key="3">
    <source>
        <dbReference type="Proteomes" id="UP000189627"/>
    </source>
</evidence>
<evidence type="ECO:0000313" key="2">
    <source>
        <dbReference type="EMBL" id="AQV99440.1"/>
    </source>
</evidence>
<proteinExistence type="predicted"/>
<reference evidence="3" key="1">
    <citation type="submission" date="2017-02" db="EMBL/GenBank/DDBJ databases">
        <title>Complete genome sequence of Cupriavidus necator strain NH9, a 3-chlorobenzoate degrader.</title>
        <authorList>
            <person name="Moriuchi R."/>
            <person name="Dohra H."/>
            <person name="Ogawa N."/>
        </authorList>
    </citation>
    <scope>NUCLEOTIDE SEQUENCE [LARGE SCALE GENOMIC DNA]</scope>
    <source>
        <strain evidence="3">NH9</strain>
        <plasmid evidence="3">penh92</plasmid>
    </source>
</reference>
<dbReference type="InterPro" id="IPR046025">
    <property type="entry name" value="DUF5983"/>
</dbReference>
<keyword evidence="2" id="KW-0614">Plasmid</keyword>
<accession>A0A1U9V3C8</accession>
<evidence type="ECO:0000259" key="1">
    <source>
        <dbReference type="Pfam" id="PF19419"/>
    </source>
</evidence>
<name>A0A1U9V3C8_CUPNE</name>
<sequence>MKKLPVDYYLTLSAFHLSEETFCCFGQEPVLANNFASYFVEVINVYAPSARHYSIPEDLEKVMQYAMSLGIKLLHFDVRADEIEVLPRYEWS</sequence>
<dbReference type="Pfam" id="PF19419">
    <property type="entry name" value="DUF5983"/>
    <property type="match status" value="1"/>
</dbReference>
<protein>
    <recommendedName>
        <fullName evidence="1">DUF5983 domain-containing protein</fullName>
    </recommendedName>
</protein>
<organism evidence="2 3">
    <name type="scientific">Cupriavidus necator</name>
    <name type="common">Alcaligenes eutrophus</name>
    <name type="synonym">Ralstonia eutropha</name>
    <dbReference type="NCBI Taxonomy" id="106590"/>
    <lineage>
        <taxon>Bacteria</taxon>
        <taxon>Pseudomonadati</taxon>
        <taxon>Pseudomonadota</taxon>
        <taxon>Betaproteobacteria</taxon>
        <taxon>Burkholderiales</taxon>
        <taxon>Burkholderiaceae</taxon>
        <taxon>Cupriavidus</taxon>
    </lineage>
</organism>
<gene>
    <name evidence="2" type="ORF">BJN34_36820</name>
</gene>
<dbReference type="Proteomes" id="UP000189627">
    <property type="component" value="Plasmid pENH92"/>
</dbReference>
<dbReference type="AlphaFoldDB" id="A0A1U9V3C8"/>